<reference evidence="1 2" key="1">
    <citation type="submission" date="2018-10" db="EMBL/GenBank/DDBJ databases">
        <title>Genomic Encyclopedia of Type Strains, Phase IV (KMG-IV): sequencing the most valuable type-strain genomes for metagenomic binning, comparative biology and taxonomic classification.</title>
        <authorList>
            <person name="Goeker M."/>
        </authorList>
    </citation>
    <scope>NUCLEOTIDE SEQUENCE [LARGE SCALE GENOMIC DNA]</scope>
    <source>
        <strain evidence="1 2">DSM 12769</strain>
    </source>
</reference>
<keyword evidence="2" id="KW-1185">Reference proteome</keyword>
<protein>
    <submittedName>
        <fullName evidence="1">Uncharacterized protein</fullName>
    </submittedName>
</protein>
<accession>A0A498C884</accession>
<gene>
    <name evidence="1" type="ORF">DFR31_1900</name>
</gene>
<dbReference type="EMBL" id="RCDA01000002">
    <property type="protein sequence ID" value="RLK48788.1"/>
    <property type="molecule type" value="Genomic_DNA"/>
</dbReference>
<dbReference type="AlphaFoldDB" id="A0A498C884"/>
<evidence type="ECO:0000313" key="1">
    <source>
        <dbReference type="EMBL" id="RLK48788.1"/>
    </source>
</evidence>
<comment type="caution">
    <text evidence="1">The sequence shown here is derived from an EMBL/GenBank/DDBJ whole genome shotgun (WGS) entry which is preliminary data.</text>
</comment>
<proteinExistence type="predicted"/>
<evidence type="ECO:0000313" key="2">
    <source>
        <dbReference type="Proteomes" id="UP000275461"/>
    </source>
</evidence>
<name>A0A498C884_9GAMM</name>
<dbReference type="Proteomes" id="UP000275461">
    <property type="component" value="Unassembled WGS sequence"/>
</dbReference>
<dbReference type="RefSeq" id="WP_121442425.1">
    <property type="nucleotide sequence ID" value="NZ_RCDA01000002.1"/>
</dbReference>
<organism evidence="1 2">
    <name type="scientific">Alkalispirillum mobile</name>
    <dbReference type="NCBI Taxonomy" id="85925"/>
    <lineage>
        <taxon>Bacteria</taxon>
        <taxon>Pseudomonadati</taxon>
        <taxon>Pseudomonadota</taxon>
        <taxon>Gammaproteobacteria</taxon>
        <taxon>Chromatiales</taxon>
        <taxon>Ectothiorhodospiraceae</taxon>
        <taxon>Alkalispirillum</taxon>
    </lineage>
</organism>
<sequence length="124" mass="13764">MRIIVILLLALIVAVAMSTRPDESAHMARLDAAGPEAVQNVVEDEFGMRLPDAAADAAWRTLRGRLDWTYSDRYLFSTLAAQDGDEWTLVSVGLFNTVFLLGDPEAWLSEQLDTLRDRGLLNSL</sequence>